<keyword evidence="4" id="KW-1185">Reference proteome</keyword>
<accession>D8M0V8</accession>
<dbReference type="SUPFAM" id="SSF53474">
    <property type="entry name" value="alpha/beta-Hydrolases"/>
    <property type="match status" value="1"/>
</dbReference>
<dbReference type="GeneID" id="24919047"/>
<evidence type="ECO:0000313" key="3">
    <source>
        <dbReference type="EMBL" id="CBK21697.2"/>
    </source>
</evidence>
<sequence>MANRWSNEPILCKYALKTNSIITYVNYRLAPEYKHPTAVYDCYDCLKFLLEHKADFHIDEKQIILMGDSAGGMICFSIAQLARDEAHRNLFKKMVLIYPAMDNRKVPDDDLSWDERNMIYDNTFGLQYKTGEVMSRWYFPSWESVNSPLGSPIVCDDYANFPPVRIFTCEYDALKIAAREVAEKMRVGGREERRLTCRTQESMFAISVSREQCTQCGDRISTIVD</sequence>
<dbReference type="EMBL" id="FN668644">
    <property type="protein sequence ID" value="CBK21697.2"/>
    <property type="molecule type" value="Genomic_DNA"/>
</dbReference>
<organism evidence="3">
    <name type="scientific">Blastocystis hominis</name>
    <dbReference type="NCBI Taxonomy" id="12968"/>
    <lineage>
        <taxon>Eukaryota</taxon>
        <taxon>Sar</taxon>
        <taxon>Stramenopiles</taxon>
        <taxon>Bigyra</taxon>
        <taxon>Opalozoa</taxon>
        <taxon>Opalinata</taxon>
        <taxon>Blastocystidae</taxon>
        <taxon>Blastocystis</taxon>
    </lineage>
</organism>
<dbReference type="PANTHER" id="PTHR48081">
    <property type="entry name" value="AB HYDROLASE SUPERFAMILY PROTEIN C4A8.06C"/>
    <property type="match status" value="1"/>
</dbReference>
<dbReference type="AlphaFoldDB" id="D8M0V8"/>
<gene>
    <name evidence="3" type="ORF">GSBLH_T00001822001</name>
</gene>
<dbReference type="InterPro" id="IPR029058">
    <property type="entry name" value="AB_hydrolase_fold"/>
</dbReference>
<reference evidence="3" key="1">
    <citation type="submission" date="2010-02" db="EMBL/GenBank/DDBJ databases">
        <title>Sequencing and annotation of the Blastocystis hominis genome.</title>
        <authorList>
            <person name="Wincker P."/>
        </authorList>
    </citation>
    <scope>NUCLEOTIDE SEQUENCE</scope>
    <source>
        <strain evidence="3">Singapore isolate B</strain>
    </source>
</reference>
<dbReference type="Pfam" id="PF07859">
    <property type="entry name" value="Abhydrolase_3"/>
    <property type="match status" value="1"/>
</dbReference>
<evidence type="ECO:0000313" key="4">
    <source>
        <dbReference type="Proteomes" id="UP000008312"/>
    </source>
</evidence>
<dbReference type="PANTHER" id="PTHR48081:SF8">
    <property type="entry name" value="ALPHA_BETA HYDROLASE FOLD-3 DOMAIN-CONTAINING PROTEIN-RELATED"/>
    <property type="match status" value="1"/>
</dbReference>
<keyword evidence="1" id="KW-0378">Hydrolase</keyword>
<dbReference type="InterPro" id="IPR013094">
    <property type="entry name" value="AB_hydrolase_3"/>
</dbReference>
<dbReference type="InterPro" id="IPR050300">
    <property type="entry name" value="GDXG_lipolytic_enzyme"/>
</dbReference>
<dbReference type="OrthoDB" id="408631at2759"/>
<name>D8M0V8_BLAHO</name>
<feature type="domain" description="Alpha/beta hydrolase fold-3" evidence="2">
    <location>
        <begin position="7"/>
        <end position="191"/>
    </location>
</feature>
<proteinExistence type="predicted"/>
<dbReference type="GO" id="GO:0016787">
    <property type="term" value="F:hydrolase activity"/>
    <property type="evidence" value="ECO:0007669"/>
    <property type="project" value="UniProtKB-KW"/>
</dbReference>
<dbReference type="RefSeq" id="XP_012895745.1">
    <property type="nucleotide sequence ID" value="XM_013040291.1"/>
</dbReference>
<dbReference type="InParanoid" id="D8M0V8"/>
<dbReference type="Proteomes" id="UP000008312">
    <property type="component" value="Unassembled WGS sequence"/>
</dbReference>
<evidence type="ECO:0000259" key="2">
    <source>
        <dbReference type="Pfam" id="PF07859"/>
    </source>
</evidence>
<evidence type="ECO:0000256" key="1">
    <source>
        <dbReference type="ARBA" id="ARBA00022801"/>
    </source>
</evidence>
<dbReference type="Gene3D" id="3.40.50.1820">
    <property type="entry name" value="alpha/beta hydrolase"/>
    <property type="match status" value="1"/>
</dbReference>
<protein>
    <recommendedName>
        <fullName evidence="2">Alpha/beta hydrolase fold-3 domain-containing protein</fullName>
    </recommendedName>
</protein>